<evidence type="ECO:0000259" key="10">
    <source>
        <dbReference type="Pfam" id="PF23559"/>
    </source>
</evidence>
<evidence type="ECO:0000256" key="3">
    <source>
        <dbReference type="ARBA" id="ARBA00022737"/>
    </source>
</evidence>
<protein>
    <submittedName>
        <fullName evidence="12">Apoptotic ATPase</fullName>
    </submittedName>
</protein>
<organism evidence="12 13">
    <name type="scientific">Handroanthus impetiginosus</name>
    <dbReference type="NCBI Taxonomy" id="429701"/>
    <lineage>
        <taxon>Eukaryota</taxon>
        <taxon>Viridiplantae</taxon>
        <taxon>Streptophyta</taxon>
        <taxon>Embryophyta</taxon>
        <taxon>Tracheophyta</taxon>
        <taxon>Spermatophyta</taxon>
        <taxon>Magnoliopsida</taxon>
        <taxon>eudicotyledons</taxon>
        <taxon>Gunneridae</taxon>
        <taxon>Pentapetalae</taxon>
        <taxon>asterids</taxon>
        <taxon>lamiids</taxon>
        <taxon>Lamiales</taxon>
        <taxon>Bignoniaceae</taxon>
        <taxon>Crescentiina</taxon>
        <taxon>Tabebuia alliance</taxon>
        <taxon>Handroanthus</taxon>
    </lineage>
</organism>
<evidence type="ECO:0000313" key="13">
    <source>
        <dbReference type="Proteomes" id="UP000231279"/>
    </source>
</evidence>
<name>A0A2G9H0N2_9LAMI</name>
<keyword evidence="4" id="KW-0547">Nucleotide-binding</keyword>
<keyword evidence="6" id="KW-0067">ATP-binding</keyword>
<dbReference type="PANTHER" id="PTHR33463:SF209">
    <property type="entry name" value="DISEASE RESISTANCE PROTEIN RPS2-LIKE"/>
    <property type="match status" value="1"/>
</dbReference>
<evidence type="ECO:0000256" key="7">
    <source>
        <dbReference type="SAM" id="Coils"/>
    </source>
</evidence>
<proteinExistence type="inferred from homology"/>
<feature type="domain" description="NB-ARC" evidence="8">
    <location>
        <begin position="166"/>
        <end position="330"/>
    </location>
</feature>
<keyword evidence="13" id="KW-1185">Reference proteome</keyword>
<evidence type="ECO:0000313" key="12">
    <source>
        <dbReference type="EMBL" id="PIN11088.1"/>
    </source>
</evidence>
<dbReference type="OrthoDB" id="736010at2759"/>
<evidence type="ECO:0000259" key="9">
    <source>
        <dbReference type="Pfam" id="PF23247"/>
    </source>
</evidence>
<reference evidence="13" key="1">
    <citation type="journal article" date="2018" name="Gigascience">
        <title>Genome assembly of the Pink Ipe (Handroanthus impetiginosus, Bignoniaceae), a highly valued, ecologically keystone Neotropical timber forest tree.</title>
        <authorList>
            <person name="Silva-Junior O.B."/>
            <person name="Grattapaglia D."/>
            <person name="Novaes E."/>
            <person name="Collevatti R.G."/>
        </authorList>
    </citation>
    <scope>NUCLEOTIDE SEQUENCE [LARGE SCALE GENOMIC DNA]</scope>
    <source>
        <strain evidence="13">cv. UFG-1</strain>
    </source>
</reference>
<dbReference type="InterPro" id="IPR057135">
    <property type="entry name" value="At4g27190-like_LRR"/>
</dbReference>
<dbReference type="Gene3D" id="1.10.8.430">
    <property type="entry name" value="Helical domain of apoptotic protease-activating factors"/>
    <property type="match status" value="1"/>
</dbReference>
<dbReference type="InterPro" id="IPR036388">
    <property type="entry name" value="WH-like_DNA-bd_sf"/>
</dbReference>
<evidence type="ECO:0000256" key="2">
    <source>
        <dbReference type="ARBA" id="ARBA00022614"/>
    </source>
</evidence>
<dbReference type="InterPro" id="IPR003591">
    <property type="entry name" value="Leu-rich_rpt_typical-subtyp"/>
</dbReference>
<dbReference type="InterPro" id="IPR027417">
    <property type="entry name" value="P-loop_NTPase"/>
</dbReference>
<dbReference type="Pfam" id="PF23559">
    <property type="entry name" value="WHD_DRP"/>
    <property type="match status" value="1"/>
</dbReference>
<feature type="coiled-coil region" evidence="7">
    <location>
        <begin position="74"/>
        <end position="101"/>
    </location>
</feature>
<dbReference type="InterPro" id="IPR042197">
    <property type="entry name" value="Apaf_helical"/>
</dbReference>
<feature type="domain" description="Disease resistance protein winged helix" evidence="10">
    <location>
        <begin position="418"/>
        <end position="489"/>
    </location>
</feature>
<dbReference type="PRINTS" id="PR00364">
    <property type="entry name" value="DISEASERSIST"/>
</dbReference>
<dbReference type="Gene3D" id="3.40.50.300">
    <property type="entry name" value="P-loop containing nucleotide triphosphate hydrolases"/>
    <property type="match status" value="1"/>
</dbReference>
<dbReference type="AlphaFoldDB" id="A0A2G9H0N2"/>
<evidence type="ECO:0000256" key="5">
    <source>
        <dbReference type="ARBA" id="ARBA00022821"/>
    </source>
</evidence>
<feature type="domain" description="Disease resistance R13L4/SHOC-2-like LRR" evidence="11">
    <location>
        <begin position="538"/>
        <end position="710"/>
    </location>
</feature>
<dbReference type="FunFam" id="3.40.50.300:FF:001091">
    <property type="entry name" value="Probable disease resistance protein At1g61300"/>
    <property type="match status" value="1"/>
</dbReference>
<dbReference type="SUPFAM" id="SSF52058">
    <property type="entry name" value="L domain-like"/>
    <property type="match status" value="1"/>
</dbReference>
<dbReference type="InterPro" id="IPR055414">
    <property type="entry name" value="LRR_R13L4/SHOC2-like"/>
</dbReference>
<dbReference type="Gene3D" id="3.80.10.10">
    <property type="entry name" value="Ribonuclease Inhibitor"/>
    <property type="match status" value="2"/>
</dbReference>
<dbReference type="FunFam" id="1.10.8.430:FF:000003">
    <property type="entry name" value="Probable disease resistance protein At5g66910"/>
    <property type="match status" value="1"/>
</dbReference>
<evidence type="ECO:0000256" key="4">
    <source>
        <dbReference type="ARBA" id="ARBA00022741"/>
    </source>
</evidence>
<evidence type="ECO:0000256" key="6">
    <source>
        <dbReference type="ARBA" id="ARBA00022840"/>
    </source>
</evidence>
<dbReference type="GO" id="GO:0043531">
    <property type="term" value="F:ADP binding"/>
    <property type="evidence" value="ECO:0007669"/>
    <property type="project" value="InterPro"/>
</dbReference>
<evidence type="ECO:0000256" key="1">
    <source>
        <dbReference type="ARBA" id="ARBA00008894"/>
    </source>
</evidence>
<dbReference type="InterPro" id="IPR058922">
    <property type="entry name" value="WHD_DRP"/>
</dbReference>
<dbReference type="SMART" id="SM00369">
    <property type="entry name" value="LRR_TYP"/>
    <property type="match status" value="3"/>
</dbReference>
<feature type="domain" description="Disease resistance protein At4g27190-like leucine-rich repeats" evidence="9">
    <location>
        <begin position="773"/>
        <end position="841"/>
    </location>
</feature>
<dbReference type="InterPro" id="IPR002182">
    <property type="entry name" value="NB-ARC"/>
</dbReference>
<dbReference type="GO" id="GO:0005524">
    <property type="term" value="F:ATP binding"/>
    <property type="evidence" value="ECO:0007669"/>
    <property type="project" value="UniProtKB-KW"/>
</dbReference>
<comment type="caution">
    <text evidence="12">The sequence shown here is derived from an EMBL/GenBank/DDBJ whole genome shotgun (WGS) entry which is preliminary data.</text>
</comment>
<dbReference type="Pfam" id="PF23247">
    <property type="entry name" value="LRR_RPS2"/>
    <property type="match status" value="1"/>
</dbReference>
<dbReference type="Proteomes" id="UP000231279">
    <property type="component" value="Unassembled WGS sequence"/>
</dbReference>
<keyword evidence="2" id="KW-0433">Leucine-rich repeat</keyword>
<dbReference type="Gene3D" id="1.10.10.10">
    <property type="entry name" value="Winged helix-like DNA-binding domain superfamily/Winged helix DNA-binding domain"/>
    <property type="match status" value="1"/>
</dbReference>
<accession>A0A2G9H0N2</accession>
<dbReference type="STRING" id="429701.A0A2G9H0N2"/>
<dbReference type="GO" id="GO:0051607">
    <property type="term" value="P:defense response to virus"/>
    <property type="evidence" value="ECO:0007669"/>
    <property type="project" value="UniProtKB-ARBA"/>
</dbReference>
<dbReference type="InterPro" id="IPR032675">
    <property type="entry name" value="LRR_dom_sf"/>
</dbReference>
<sequence length="841" mass="95633">MEILGAVASMGQCICGQCCSKESISDQCSYLKRPQTVVKVLEDKVKFLIAREADVRTKLQTEKITRGLDPTAEVTLWLDNVQKIKATLASLEEEIQEHKSFLCGCFPNYYYRLKLGNNVSKEMVEADKLLNRSNFPESSLFNMALQKGMALPMSTLVGETARRILQRTLEYLVDTDAGIIGIYGMGGVGKTTLAKEINNKLLRENIHFDDVVWVTASKESNLQKLQKDIAKAIGLCFNEDEDSELTRASALFQALLRRGRFLLIIDDLWDAVSLESIGIPTPTNLNGCKLLITTRLLHVCRSMETAVEIEVHLLSKEDAWDLFKQKVGENLVLSSPRIHDVAKKVADECSGLPLALVTIGRALRKENNMKRWETALSELRNSTASIEGMEDLVFKPLRFSYDRLKDDRTRSCFLYCALYPEDHHIEAEELIKYWLWEGLLGAKGNLVSKINRGHMILNDLKDACMLETVYQDGRMGECVKMHDLIRDMVIVLARKNSSFMVKSGHGLRVQPIENEWSPNLERVSLMQNDLSCLRLEPKCPNLCTLLLQYNSFEKGIQPSFFDHMQNLKVLNLSYTGIYQLPKSLSNLENLHVLLLCNCWNLQHVPTVSKLKELRILDLSYTRIEYMPDGMDTLLKLQHLNLSYTNVCEFPVHLLPKYNFLESLILIGPWQFTLGQIFTDALSRCTRLAVLEVNFSSMQDFNQYVESGHWRLLENFKFFIGNPPSSTHAGKNSMVFFGVDINAMLNPDLLDRVLELEFHESRHCDRMEFIIVDAWSTFPNLEWLKIEGLSKLRGICNGFVPEGTLANLKVLHVSGCNNLTTLLAHELAKNLKSLVEISIENC</sequence>
<dbReference type="Pfam" id="PF23598">
    <property type="entry name" value="LRR_14"/>
    <property type="match status" value="1"/>
</dbReference>
<comment type="similarity">
    <text evidence="1">Belongs to the disease resistance NB-LRR family.</text>
</comment>
<dbReference type="PANTHER" id="PTHR33463">
    <property type="entry name" value="NB-ARC DOMAIN-CONTAINING PROTEIN-RELATED"/>
    <property type="match status" value="1"/>
</dbReference>
<dbReference type="EMBL" id="NKXS01003037">
    <property type="protein sequence ID" value="PIN11088.1"/>
    <property type="molecule type" value="Genomic_DNA"/>
</dbReference>
<dbReference type="Pfam" id="PF00931">
    <property type="entry name" value="NB-ARC"/>
    <property type="match status" value="1"/>
</dbReference>
<dbReference type="SUPFAM" id="SSF52540">
    <property type="entry name" value="P-loop containing nucleoside triphosphate hydrolases"/>
    <property type="match status" value="1"/>
</dbReference>
<dbReference type="FunFam" id="1.10.10.10:FF:000322">
    <property type="entry name" value="Probable disease resistance protein At1g63360"/>
    <property type="match status" value="1"/>
</dbReference>
<keyword evidence="5" id="KW-0611">Plant defense</keyword>
<keyword evidence="3" id="KW-0677">Repeat</keyword>
<evidence type="ECO:0000259" key="8">
    <source>
        <dbReference type="Pfam" id="PF00931"/>
    </source>
</evidence>
<dbReference type="InterPro" id="IPR050905">
    <property type="entry name" value="Plant_NBS-LRR"/>
</dbReference>
<gene>
    <name evidence="12" type="ORF">CDL12_16319</name>
</gene>
<keyword evidence="7" id="KW-0175">Coiled coil</keyword>
<evidence type="ECO:0000259" key="11">
    <source>
        <dbReference type="Pfam" id="PF23598"/>
    </source>
</evidence>